<accession>A0A975IVZ7</accession>
<evidence type="ECO:0000313" key="8">
    <source>
        <dbReference type="EMBL" id="QUD87856.1"/>
    </source>
</evidence>
<keyword evidence="2" id="KW-0479">Metal-binding</keyword>
<dbReference type="GO" id="GO:0051213">
    <property type="term" value="F:dioxygenase activity"/>
    <property type="evidence" value="ECO:0007669"/>
    <property type="project" value="UniProtKB-KW"/>
</dbReference>
<protein>
    <submittedName>
        <fullName evidence="8">Redoxin domain-containing protein</fullName>
    </submittedName>
</protein>
<dbReference type="GO" id="GO:0031418">
    <property type="term" value="F:L-ascorbic acid binding"/>
    <property type="evidence" value="ECO:0007669"/>
    <property type="project" value="UniProtKB-KW"/>
</dbReference>
<dbReference type="InterPro" id="IPR006620">
    <property type="entry name" value="Pro_4_hyd_alph"/>
</dbReference>
<keyword evidence="5" id="KW-0560">Oxidoreductase</keyword>
<dbReference type="Gene3D" id="3.40.30.10">
    <property type="entry name" value="Glutaredoxin"/>
    <property type="match status" value="1"/>
</dbReference>
<evidence type="ECO:0000259" key="7">
    <source>
        <dbReference type="PROSITE" id="PS51471"/>
    </source>
</evidence>
<evidence type="ECO:0000256" key="4">
    <source>
        <dbReference type="ARBA" id="ARBA00022964"/>
    </source>
</evidence>
<dbReference type="SMART" id="SM00702">
    <property type="entry name" value="P4Hc"/>
    <property type="match status" value="1"/>
</dbReference>
<organism evidence="8 9">
    <name type="scientific">Phenylobacterium montanum</name>
    <dbReference type="NCBI Taxonomy" id="2823693"/>
    <lineage>
        <taxon>Bacteria</taxon>
        <taxon>Pseudomonadati</taxon>
        <taxon>Pseudomonadota</taxon>
        <taxon>Alphaproteobacteria</taxon>
        <taxon>Caulobacterales</taxon>
        <taxon>Caulobacteraceae</taxon>
        <taxon>Phenylobacterium</taxon>
    </lineage>
</organism>
<name>A0A975IVZ7_9CAUL</name>
<evidence type="ECO:0000256" key="5">
    <source>
        <dbReference type="ARBA" id="ARBA00023002"/>
    </source>
</evidence>
<dbReference type="AlphaFoldDB" id="A0A975IVZ7"/>
<keyword evidence="9" id="KW-1185">Reference proteome</keyword>
<dbReference type="InterPro" id="IPR036249">
    <property type="entry name" value="Thioredoxin-like_sf"/>
</dbReference>
<dbReference type="GO" id="GO:0016209">
    <property type="term" value="F:antioxidant activity"/>
    <property type="evidence" value="ECO:0007669"/>
    <property type="project" value="InterPro"/>
</dbReference>
<dbReference type="Proteomes" id="UP000676409">
    <property type="component" value="Chromosome"/>
</dbReference>
<keyword evidence="3" id="KW-0847">Vitamin C</keyword>
<dbReference type="KEGG" id="caul:KCG34_22895"/>
<keyword evidence="4" id="KW-0223">Dioxygenase</keyword>
<evidence type="ECO:0000256" key="6">
    <source>
        <dbReference type="ARBA" id="ARBA00023004"/>
    </source>
</evidence>
<dbReference type="GO" id="GO:0016705">
    <property type="term" value="F:oxidoreductase activity, acting on paired donors, with incorporation or reduction of molecular oxygen"/>
    <property type="evidence" value="ECO:0007669"/>
    <property type="project" value="InterPro"/>
</dbReference>
<gene>
    <name evidence="8" type="ORF">KCG34_22895</name>
</gene>
<proteinExistence type="predicted"/>
<dbReference type="InterPro" id="IPR000866">
    <property type="entry name" value="AhpC/TSA"/>
</dbReference>
<dbReference type="Gene3D" id="2.60.120.620">
    <property type="entry name" value="q2cbj1_9rhob like domain"/>
    <property type="match status" value="1"/>
</dbReference>
<dbReference type="GO" id="GO:0005506">
    <property type="term" value="F:iron ion binding"/>
    <property type="evidence" value="ECO:0007669"/>
    <property type="project" value="InterPro"/>
</dbReference>
<reference evidence="8" key="1">
    <citation type="submission" date="2021-04" db="EMBL/GenBank/DDBJ databases">
        <title>The complete genome sequence of Caulobacter sp. S6.</title>
        <authorList>
            <person name="Tang Y."/>
            <person name="Ouyang W."/>
            <person name="Liu Q."/>
            <person name="Huang B."/>
            <person name="Guo Z."/>
            <person name="Lei P."/>
        </authorList>
    </citation>
    <scope>NUCLEOTIDE SEQUENCE</scope>
    <source>
        <strain evidence="8">S6</strain>
    </source>
</reference>
<dbReference type="EMBL" id="CP073078">
    <property type="protein sequence ID" value="QUD87856.1"/>
    <property type="molecule type" value="Genomic_DNA"/>
</dbReference>
<feature type="domain" description="Fe2OG dioxygenase" evidence="7">
    <location>
        <begin position="253"/>
        <end position="347"/>
    </location>
</feature>
<dbReference type="InterPro" id="IPR005123">
    <property type="entry name" value="Oxoglu/Fe-dep_dioxygenase_dom"/>
</dbReference>
<evidence type="ECO:0000256" key="3">
    <source>
        <dbReference type="ARBA" id="ARBA00022896"/>
    </source>
</evidence>
<sequence length="362" mass="40034">MSDETTSLNPAVRAPEVGEPAPFFTAATDKVARYSLDVAAGRWIVLMIFGTLGSDASLAALDLALRDRDTFNDTDAAFYGVSVDPADKHERGIGDSEPGVRFFWDFDCQVARLYGVADEQHLRPAIFLIDPAFRIAMAEPIENTAAVMARLHEELAARPSLADSPTAPVLVLPRVFEPELCQALIACFRAGQPSESGFAIDVDGRTVLQVNPTLKRRTDVTIEDEALIAAVRSRIEQRLFPMIRRAFGWRAQHIERYLICRYDEADRGFFFAHRDDVTAGTAHRKFAVSINLNDGYEGGELRFPEFGRRTYRPPAGGAAVFACNLLHEATPVTRGERFTVVPFLFDDEGERVRQANLGLVGA</sequence>
<dbReference type="PROSITE" id="PS51471">
    <property type="entry name" value="FE2OG_OXY"/>
    <property type="match status" value="1"/>
</dbReference>
<dbReference type="RefSeq" id="WP_211937907.1">
    <property type="nucleotide sequence ID" value="NZ_CP073078.1"/>
</dbReference>
<evidence type="ECO:0000256" key="2">
    <source>
        <dbReference type="ARBA" id="ARBA00022723"/>
    </source>
</evidence>
<comment type="cofactor">
    <cofactor evidence="1">
        <name>L-ascorbate</name>
        <dbReference type="ChEBI" id="CHEBI:38290"/>
    </cofactor>
</comment>
<dbReference type="Pfam" id="PF00578">
    <property type="entry name" value="AhpC-TSA"/>
    <property type="match status" value="1"/>
</dbReference>
<keyword evidence="6" id="KW-0408">Iron</keyword>
<evidence type="ECO:0000313" key="9">
    <source>
        <dbReference type="Proteomes" id="UP000676409"/>
    </source>
</evidence>
<dbReference type="SUPFAM" id="SSF52833">
    <property type="entry name" value="Thioredoxin-like"/>
    <property type="match status" value="1"/>
</dbReference>
<evidence type="ECO:0000256" key="1">
    <source>
        <dbReference type="ARBA" id="ARBA00001961"/>
    </source>
</evidence>